<dbReference type="InterPro" id="IPR017853">
    <property type="entry name" value="GH"/>
</dbReference>
<dbReference type="PANTHER" id="PTHR40079:SF4">
    <property type="entry name" value="GH26 DOMAIN-CONTAINING PROTEIN-RELATED"/>
    <property type="match status" value="1"/>
</dbReference>
<dbReference type="Proteomes" id="UP000547444">
    <property type="component" value="Unassembled WGS sequence"/>
</dbReference>
<evidence type="ECO:0000313" key="7">
    <source>
        <dbReference type="Proteomes" id="UP000547444"/>
    </source>
</evidence>
<dbReference type="Gene3D" id="3.20.20.80">
    <property type="entry name" value="Glycosidases"/>
    <property type="match status" value="1"/>
</dbReference>
<keyword evidence="2 4" id="KW-0378">Hydrolase</keyword>
<keyword evidence="3 4" id="KW-0326">Glycosidase</keyword>
<evidence type="ECO:0000256" key="4">
    <source>
        <dbReference type="PROSITE-ProRule" id="PRU01100"/>
    </source>
</evidence>
<organism evidence="6 7">
    <name type="scientific">Mycolicibacterium fluoranthenivorans</name>
    <dbReference type="NCBI Taxonomy" id="258505"/>
    <lineage>
        <taxon>Bacteria</taxon>
        <taxon>Bacillati</taxon>
        <taxon>Actinomycetota</taxon>
        <taxon>Actinomycetes</taxon>
        <taxon>Mycobacteriales</taxon>
        <taxon>Mycobacteriaceae</taxon>
        <taxon>Mycolicibacterium</taxon>
    </lineage>
</organism>
<keyword evidence="7" id="KW-1185">Reference proteome</keyword>
<sequence length="342" mass="38085">MPSAFHRHRSNDRTKIRDIAFRRPRFSQLTLPVTVSVLAVLTGCGHDTSPAVAGERASHWIDWGVFLPDDGAPSSNLWTVREMTGSQPRYVMRFAALDDRTPIPELNVIASSGAQPIITLEPWQPGAGVDQPEYALSHIASGDFDPQIDTWAHNLAEWGQPVVLRFAHEMNSDHYPWSVGVNGNSAQDYRAAWTHVRERFSRARASNVSFMWCPDAPGEGSNDLAGAYPGAESVDLLCLDGYNWGDGSGHTWRNPEQIFTDGLNQLRALEGNRPIVIAETASVEGPQSGTDKAAWINKLFEFLSREDRVAAVVWFQMDKERDWRLNSSGQSQEAFKRALADR</sequence>
<accession>A0A7X5TYD9</accession>
<evidence type="ECO:0000256" key="2">
    <source>
        <dbReference type="ARBA" id="ARBA00022801"/>
    </source>
</evidence>
<reference evidence="6 7" key="1">
    <citation type="submission" date="2020-03" db="EMBL/GenBank/DDBJ databases">
        <title>Sequencing the genomes of 1000 actinobacteria strains.</title>
        <authorList>
            <person name="Klenk H.-P."/>
        </authorList>
    </citation>
    <scope>NUCLEOTIDE SEQUENCE [LARGE SCALE GENOMIC DNA]</scope>
    <source>
        <strain evidence="6 7">DSM 44556</strain>
    </source>
</reference>
<dbReference type="InterPro" id="IPR022790">
    <property type="entry name" value="GH26_dom"/>
</dbReference>
<proteinExistence type="inferred from homology"/>
<dbReference type="RefSeq" id="WP_167157819.1">
    <property type="nucleotide sequence ID" value="NZ_JAANOW010000001.1"/>
</dbReference>
<dbReference type="PROSITE" id="PS51764">
    <property type="entry name" value="GH26"/>
    <property type="match status" value="1"/>
</dbReference>
<dbReference type="PANTHER" id="PTHR40079">
    <property type="entry name" value="MANNAN ENDO-1,4-BETA-MANNOSIDASE E-RELATED"/>
    <property type="match status" value="1"/>
</dbReference>
<dbReference type="Pfam" id="PF02156">
    <property type="entry name" value="Glyco_hydro_26"/>
    <property type="match status" value="1"/>
</dbReference>
<dbReference type="SUPFAM" id="SSF51445">
    <property type="entry name" value="(Trans)glycosidases"/>
    <property type="match status" value="1"/>
</dbReference>
<dbReference type="AlphaFoldDB" id="A0A7X5TYD9"/>
<feature type="active site" description="Nucleophile" evidence="4">
    <location>
        <position position="279"/>
    </location>
</feature>
<name>A0A7X5TYD9_9MYCO</name>
<dbReference type="InterPro" id="IPR000805">
    <property type="entry name" value="Glyco_hydro_26"/>
</dbReference>
<feature type="domain" description="GH26" evidence="5">
    <location>
        <begin position="32"/>
        <end position="342"/>
    </location>
</feature>
<gene>
    <name evidence="6" type="ORF">FHU31_001960</name>
</gene>
<comment type="similarity">
    <text evidence="1 4">Belongs to the glycosyl hydrolase 26 family.</text>
</comment>
<evidence type="ECO:0000256" key="3">
    <source>
        <dbReference type="ARBA" id="ARBA00023295"/>
    </source>
</evidence>
<evidence type="ECO:0000313" key="6">
    <source>
        <dbReference type="EMBL" id="NIH95004.1"/>
    </source>
</evidence>
<dbReference type="GO" id="GO:0006080">
    <property type="term" value="P:substituted mannan metabolic process"/>
    <property type="evidence" value="ECO:0007669"/>
    <property type="project" value="InterPro"/>
</dbReference>
<evidence type="ECO:0000259" key="5">
    <source>
        <dbReference type="PROSITE" id="PS51764"/>
    </source>
</evidence>
<dbReference type="GO" id="GO:0016985">
    <property type="term" value="F:mannan endo-1,4-beta-mannosidase activity"/>
    <property type="evidence" value="ECO:0007669"/>
    <property type="project" value="InterPro"/>
</dbReference>
<protein>
    <recommendedName>
        <fullName evidence="5">GH26 domain-containing protein</fullName>
    </recommendedName>
</protein>
<dbReference type="EMBL" id="JAANOW010000001">
    <property type="protein sequence ID" value="NIH95004.1"/>
    <property type="molecule type" value="Genomic_DNA"/>
</dbReference>
<evidence type="ECO:0000256" key="1">
    <source>
        <dbReference type="ARBA" id="ARBA00007754"/>
    </source>
</evidence>
<feature type="active site" description="Proton donor" evidence="4">
    <location>
        <position position="169"/>
    </location>
</feature>
<comment type="caution">
    <text evidence="6">The sequence shown here is derived from an EMBL/GenBank/DDBJ whole genome shotgun (WGS) entry which is preliminary data.</text>
</comment>